<protein>
    <recommendedName>
        <fullName evidence="5">NAD(P)-binding protein</fullName>
    </recommendedName>
</protein>
<evidence type="ECO:0000256" key="2">
    <source>
        <dbReference type="SAM" id="Phobius"/>
    </source>
</evidence>
<dbReference type="PANTHER" id="PTHR37417:SF2">
    <property type="entry name" value="67 KDA MYOSIN-CROSS-REACTIVE ANTIGEN FAMILY PROTEIN (AFU_ORTHOLOGUE AFUA_5G09970)"/>
    <property type="match status" value="1"/>
</dbReference>
<feature type="compositionally biased region" description="Basic and acidic residues" evidence="1">
    <location>
        <begin position="203"/>
        <end position="240"/>
    </location>
</feature>
<evidence type="ECO:0000256" key="1">
    <source>
        <dbReference type="SAM" id="MobiDB-lite"/>
    </source>
</evidence>
<feature type="region of interest" description="Disordered" evidence="1">
    <location>
        <begin position="190"/>
        <end position="250"/>
    </location>
</feature>
<dbReference type="InterPro" id="IPR010354">
    <property type="entry name" value="Oleate_hydratase"/>
</dbReference>
<accession>A0ABS4LGJ3</accession>
<keyword evidence="2" id="KW-1133">Transmembrane helix</keyword>
<comment type="caution">
    <text evidence="3">The sequence shown here is derived from an EMBL/GenBank/DDBJ whole genome shotgun (WGS) entry which is preliminary data.</text>
</comment>
<sequence>MTARPTGDDEAPGERRRVVAKACLVAAGIASLSAAALLIREGGFAGADITILEARNRTGGNLDAEGDPDAGYTMRGGRMFELHFECTYDLAPEDLVFVTNGSMTANSMLGSTDAAPVRDSSAPDASWLTVTTKDPTFFKAMEEFSGSEAGKGRADHLQGLPLAADHRPQPPAALPPAARRHLCVVGLRAVPRPDGRPCGQGDGRVHRPGDPDRGVRTPAARAERADHRVRDRAAGPDAVHHQPVPGPQGR</sequence>
<dbReference type="InterPro" id="IPR036188">
    <property type="entry name" value="FAD/NAD-bd_sf"/>
</dbReference>
<evidence type="ECO:0008006" key="5">
    <source>
        <dbReference type="Google" id="ProtNLM"/>
    </source>
</evidence>
<proteinExistence type="predicted"/>
<organism evidence="3 4">
    <name type="scientific">Streptomyces avidinii</name>
    <dbReference type="NCBI Taxonomy" id="1895"/>
    <lineage>
        <taxon>Bacteria</taxon>
        <taxon>Bacillati</taxon>
        <taxon>Actinomycetota</taxon>
        <taxon>Actinomycetes</taxon>
        <taxon>Kitasatosporales</taxon>
        <taxon>Streptomycetaceae</taxon>
        <taxon>Streptomyces</taxon>
    </lineage>
</organism>
<name>A0ABS4LGJ3_STRAV</name>
<evidence type="ECO:0000313" key="4">
    <source>
        <dbReference type="Proteomes" id="UP001519310"/>
    </source>
</evidence>
<reference evidence="3 4" key="1">
    <citation type="submission" date="2021-03" db="EMBL/GenBank/DDBJ databases">
        <title>Genomic Encyclopedia of Type Strains, Phase IV (KMG-IV): sequencing the most valuable type-strain genomes for metagenomic binning, comparative biology and taxonomic classification.</title>
        <authorList>
            <person name="Goeker M."/>
        </authorList>
    </citation>
    <scope>NUCLEOTIDE SEQUENCE [LARGE SCALE GENOMIC DNA]</scope>
    <source>
        <strain evidence="3 4">DSM 40526</strain>
    </source>
</reference>
<dbReference type="Gene3D" id="3.50.50.60">
    <property type="entry name" value="FAD/NAD(P)-binding domain"/>
    <property type="match status" value="2"/>
</dbReference>
<dbReference type="Proteomes" id="UP001519310">
    <property type="component" value="Unassembled WGS sequence"/>
</dbReference>
<dbReference type="EMBL" id="JAGGLQ010000022">
    <property type="protein sequence ID" value="MBP2041225.1"/>
    <property type="molecule type" value="Genomic_DNA"/>
</dbReference>
<dbReference type="Pfam" id="PF06100">
    <property type="entry name" value="MCRA"/>
    <property type="match status" value="1"/>
</dbReference>
<gene>
    <name evidence="3" type="ORF">J2Z77_007082</name>
</gene>
<dbReference type="SUPFAM" id="SSF51905">
    <property type="entry name" value="FAD/NAD(P)-binding domain"/>
    <property type="match status" value="1"/>
</dbReference>
<keyword evidence="2" id="KW-0812">Transmembrane</keyword>
<dbReference type="PANTHER" id="PTHR37417">
    <property type="entry name" value="67 KDA MYOSIN-CROSS-REACTIVE ANTIGEN FAMILY PROTEIN (AFU_ORTHOLOGUE AFUA_5G09970)"/>
    <property type="match status" value="1"/>
</dbReference>
<feature type="transmembrane region" description="Helical" evidence="2">
    <location>
        <begin position="18"/>
        <end position="39"/>
    </location>
</feature>
<evidence type="ECO:0000313" key="3">
    <source>
        <dbReference type="EMBL" id="MBP2041225.1"/>
    </source>
</evidence>
<keyword evidence="2" id="KW-0472">Membrane</keyword>
<keyword evidence="4" id="KW-1185">Reference proteome</keyword>